<feature type="compositionally biased region" description="Basic and acidic residues" evidence="3">
    <location>
        <begin position="1100"/>
        <end position="1111"/>
    </location>
</feature>
<dbReference type="Pfam" id="PF00536">
    <property type="entry name" value="SAM_1"/>
    <property type="match status" value="1"/>
</dbReference>
<keyword evidence="2" id="KW-0597">Phosphoprotein</keyword>
<evidence type="ECO:0000259" key="6">
    <source>
        <dbReference type="PROSITE" id="PS50106"/>
    </source>
</evidence>
<dbReference type="InterPro" id="IPR011993">
    <property type="entry name" value="PH-like_dom_sf"/>
</dbReference>
<dbReference type="CDD" id="cd09511">
    <property type="entry name" value="SAM_CNK1_2_3-suppressor"/>
    <property type="match status" value="1"/>
</dbReference>
<feature type="region of interest" description="Disordered" evidence="3">
    <location>
        <begin position="680"/>
        <end position="744"/>
    </location>
</feature>
<feature type="domain" description="SAM" evidence="5">
    <location>
        <begin position="9"/>
        <end position="74"/>
    </location>
</feature>
<dbReference type="InterPro" id="IPR001478">
    <property type="entry name" value="PDZ"/>
</dbReference>
<feature type="compositionally biased region" description="Acidic residues" evidence="3">
    <location>
        <begin position="341"/>
        <end position="350"/>
    </location>
</feature>
<feature type="region of interest" description="Disordered" evidence="3">
    <location>
        <begin position="1319"/>
        <end position="1396"/>
    </location>
</feature>
<dbReference type="CDD" id="cd06748">
    <property type="entry name" value="PDZ_CNK1_2_3-like"/>
    <property type="match status" value="1"/>
</dbReference>
<gene>
    <name evidence="8" type="ORF">PSYICH_LOCUS1650</name>
</gene>
<feature type="domain" description="CRIC" evidence="7">
    <location>
        <begin position="82"/>
        <end position="169"/>
    </location>
</feature>
<feature type="compositionally biased region" description="Basic and acidic residues" evidence="3">
    <location>
        <begin position="477"/>
        <end position="495"/>
    </location>
</feature>
<feature type="region of interest" description="Disordered" evidence="3">
    <location>
        <begin position="1085"/>
        <end position="1111"/>
    </location>
</feature>
<organism evidence="8 9">
    <name type="scientific">Psylliodes chrysocephalus</name>
    <dbReference type="NCBI Taxonomy" id="3402493"/>
    <lineage>
        <taxon>Eukaryota</taxon>
        <taxon>Metazoa</taxon>
        <taxon>Ecdysozoa</taxon>
        <taxon>Arthropoda</taxon>
        <taxon>Hexapoda</taxon>
        <taxon>Insecta</taxon>
        <taxon>Pterygota</taxon>
        <taxon>Neoptera</taxon>
        <taxon>Endopterygota</taxon>
        <taxon>Coleoptera</taxon>
        <taxon>Polyphaga</taxon>
        <taxon>Cucujiformia</taxon>
        <taxon>Chrysomeloidea</taxon>
        <taxon>Chrysomelidae</taxon>
        <taxon>Galerucinae</taxon>
        <taxon>Alticini</taxon>
        <taxon>Psylliodes</taxon>
    </lineage>
</organism>
<keyword evidence="9" id="KW-1185">Reference proteome</keyword>
<dbReference type="Pfam" id="PF00169">
    <property type="entry name" value="PH"/>
    <property type="match status" value="1"/>
</dbReference>
<feature type="domain" description="PH" evidence="4">
    <location>
        <begin position="983"/>
        <end position="1079"/>
    </location>
</feature>
<dbReference type="CDD" id="cd13326">
    <property type="entry name" value="PH_CNK_insect-like"/>
    <property type="match status" value="1"/>
</dbReference>
<dbReference type="PROSITE" id="PS50003">
    <property type="entry name" value="PH_DOMAIN"/>
    <property type="match status" value="1"/>
</dbReference>
<feature type="compositionally biased region" description="Low complexity" evidence="3">
    <location>
        <begin position="1322"/>
        <end position="1344"/>
    </location>
</feature>
<dbReference type="Gene3D" id="2.30.29.30">
    <property type="entry name" value="Pleckstrin-homology domain (PH domain)/Phosphotyrosine-binding domain (PTB)"/>
    <property type="match status" value="1"/>
</dbReference>
<dbReference type="SMART" id="SM00454">
    <property type="entry name" value="SAM"/>
    <property type="match status" value="1"/>
</dbReference>
<dbReference type="PROSITE" id="PS51290">
    <property type="entry name" value="CRIC"/>
    <property type="match status" value="1"/>
</dbReference>
<dbReference type="InterPro" id="IPR051566">
    <property type="entry name" value="CNKSR"/>
</dbReference>
<dbReference type="SUPFAM" id="SSF47769">
    <property type="entry name" value="SAM/Pointed domain"/>
    <property type="match status" value="1"/>
</dbReference>
<dbReference type="Gene3D" id="1.10.150.50">
    <property type="entry name" value="Transcription Factor, Ets-1"/>
    <property type="match status" value="1"/>
</dbReference>
<dbReference type="InterPro" id="IPR001660">
    <property type="entry name" value="SAM"/>
</dbReference>
<feature type="compositionally biased region" description="Polar residues" evidence="3">
    <location>
        <begin position="1471"/>
        <end position="1500"/>
    </location>
</feature>
<dbReference type="InterPro" id="IPR036034">
    <property type="entry name" value="PDZ_sf"/>
</dbReference>
<dbReference type="PROSITE" id="PS50106">
    <property type="entry name" value="PDZ"/>
    <property type="match status" value="1"/>
</dbReference>
<reference evidence="8" key="1">
    <citation type="submission" date="2022-01" db="EMBL/GenBank/DDBJ databases">
        <authorList>
            <person name="King R."/>
        </authorList>
    </citation>
    <scope>NUCLEOTIDE SEQUENCE</scope>
</reference>
<evidence type="ECO:0000259" key="7">
    <source>
        <dbReference type="PROSITE" id="PS51290"/>
    </source>
</evidence>
<dbReference type="PROSITE" id="PS50105">
    <property type="entry name" value="SAM_DOMAIN"/>
    <property type="match status" value="1"/>
</dbReference>
<dbReference type="Proteomes" id="UP001153636">
    <property type="component" value="Chromosome 10"/>
</dbReference>
<feature type="region of interest" description="Disordered" evidence="3">
    <location>
        <begin position="1445"/>
        <end position="1505"/>
    </location>
</feature>
<dbReference type="SMART" id="SM00228">
    <property type="entry name" value="PDZ"/>
    <property type="match status" value="1"/>
</dbReference>
<dbReference type="SUPFAM" id="SSF50156">
    <property type="entry name" value="PDZ domain-like"/>
    <property type="match status" value="1"/>
</dbReference>
<evidence type="ECO:0008006" key="10">
    <source>
        <dbReference type="Google" id="ProtNLM"/>
    </source>
</evidence>
<sequence>MAYVNVKDWSVDQVTDWLKGLDNVILQYNSSFLNNGVTGHQLLNLRADDLEHLGVKMLGHQEIILEAVEHLRNFHFELDKENLQTLALRLSCAANSLYKELLLLDDDCTVVHTQVMSDVHNIITTIKPLAYWLDRSPFAGDKDYIDNKTNLLQLGFEMATSAHRGIFSEKPVCTIRKICEKLTKIADHIIQEIMDPMILQPASLDLATLKKKEQELGFFILPCYQSIHQIAEIKHGSPAHGSSKIEEGDEIVQVNYQTVVGWQRKKVMLLLQESPPEIVLTLKKRPRHTKVYGQIYMKPYRLPSRKRNGQNWSTRWNDNIPSPRLLPIINLPPITISKSDDEAEIADAETELSSSDSEPPDSPLDASVRMYPLKPRPILQRRNTISGATPTNKRAYPSIEQYWDFIKSRTNTSHSSSYNIDSSKFEEDSRFLRDKSASCNVGLDCSPRPTTVIGIAHGSTSSHRKNSKEKSVKKKVNFQEEKRLEERRQEEKRIKEEKKEDSCAISNKEVKNVKLLEPSNLDTEKSLSVASLASLNNENISYIDEDEKKVKGFSFYVSGRELTDRSSMTLDYWKKEIVDEIIDTIKNKPVFEDIVEKPKIEEETNEQVVETIKNESGIKTASETINIESKHENTETKCINNFESIDIKSTSELKSLNSAIMKDPILSEINIHNIIRKFDEHKPETPAKPRVLPRTQIKKSPEVPPKPEGKVKPAVPPRSATTKLRGKLDKSHSTPAYDLSEEPEQTPIIPEISKEFEKIEITKCIIKEVKEVREIEEIRETKEVIREFVREVNVPLNESIYQLGIPVVEAVNLPVVFKDEIIKAEELATEVKLSDVPPKPPPRNVVDMPKPAYPADSPKPQNLLDMTKNQMPPKPVFEFPEPPQHDIHMEVKSILEEKLPSTPKLFEPKVVSTPVSKSRMDYESDANFYKAAPSYEIQKSVSDTKVSPTNSIVKGLIASKKAGRKKNSLAAKRRKVTVNDLSPSDIQGFLYQRLRGKHVHWERRWFVLLGSCLYGFKTKEDSKAACLIFLAGFTVAVASEVKSRLNSFKVYHTGTVFYFSAEDPDALQSWTDLIRSATLHNELNKTPDTSLYSETDESDTEKTKQQVEKSDSLKKFGSLKKFTSKKSSASDTGTPSGSTSLDRKWFFNKSSSHRKDSVPVPTAQFRSYRKIRTTDSQSSVTTGNFTSHVQLFGTDNLTNPQNVSVPNLSMESVRPELYREIPKTRPKPLNYMHASNPSLCNVSDFSVPIFGKTTLKPPHDTLSGFVTLEELMNRQTEERKMNPHHIVEEVTRNLQLVTPDVVYGEVPIRLKNYEKNIEEASDISSSSSKTRMSSSSEKSASSSSCFGKRLGSLKKNHGKNEEFDTKTSTYPKTNKGCDQKLNRSLPRTHKLPEKYSRYEDLPPQLYDKEYLAAKYKERSYEMIYCPEKINDVQFATNRTLDDTMYNDTPKKSGKVKKQHSFTSSDKKTKFTNKIQDSTSSKVRLKSANQYTPMSLPSSQDPKSKPKFAFELNLDEKSQKSGKLKQMFGGKSEGKKEKTFLGSPKLHRAIFKKHSSGSDLSWPVGTPTSQQISMSQSTYSLEHSPPVISEPFEINISPHADYPGLEYPPVFEPETYSLANPQSSFNLVRNKQGKNTQ</sequence>
<evidence type="ECO:0000256" key="1">
    <source>
        <dbReference type="ARBA" id="ARBA00009498"/>
    </source>
</evidence>
<dbReference type="OrthoDB" id="74412at2759"/>
<dbReference type="SMART" id="SM00233">
    <property type="entry name" value="PH"/>
    <property type="match status" value="1"/>
</dbReference>
<dbReference type="Gene3D" id="2.30.42.10">
    <property type="match status" value="1"/>
</dbReference>
<dbReference type="Pfam" id="PF00595">
    <property type="entry name" value="PDZ"/>
    <property type="match status" value="1"/>
</dbReference>
<evidence type="ECO:0000256" key="2">
    <source>
        <dbReference type="ARBA" id="ARBA00022553"/>
    </source>
</evidence>
<dbReference type="EMBL" id="OV651822">
    <property type="protein sequence ID" value="CAH1100739.1"/>
    <property type="molecule type" value="Genomic_DNA"/>
</dbReference>
<dbReference type="SUPFAM" id="SSF50729">
    <property type="entry name" value="PH domain-like"/>
    <property type="match status" value="1"/>
</dbReference>
<feature type="compositionally biased region" description="Basic and acidic residues" evidence="3">
    <location>
        <begin position="699"/>
        <end position="711"/>
    </location>
</feature>
<dbReference type="InterPro" id="IPR001849">
    <property type="entry name" value="PH_domain"/>
</dbReference>
<accession>A0A9P0CEN1</accession>
<protein>
    <recommendedName>
        <fullName evidence="10">Connector enhancer of kinase suppressor of ras 2</fullName>
    </recommendedName>
</protein>
<dbReference type="Pfam" id="PF10534">
    <property type="entry name" value="CRIC_ras_sig"/>
    <property type="match status" value="1"/>
</dbReference>
<feature type="domain" description="PDZ" evidence="6">
    <location>
        <begin position="206"/>
        <end position="286"/>
    </location>
</feature>
<feature type="compositionally biased region" description="Basic residues" evidence="3">
    <location>
        <begin position="462"/>
        <end position="476"/>
    </location>
</feature>
<evidence type="ECO:0000259" key="5">
    <source>
        <dbReference type="PROSITE" id="PS50105"/>
    </source>
</evidence>
<evidence type="ECO:0000259" key="4">
    <source>
        <dbReference type="PROSITE" id="PS50003"/>
    </source>
</evidence>
<feature type="region of interest" description="Disordered" evidence="3">
    <location>
        <begin position="341"/>
        <end position="366"/>
    </location>
</feature>
<dbReference type="FunFam" id="2.30.42.10:FF:000060">
    <property type="entry name" value="Connector enhancer of kinase suppressor of Ras 2"/>
    <property type="match status" value="1"/>
</dbReference>
<dbReference type="InterPro" id="IPR017874">
    <property type="entry name" value="CRIC_domain"/>
</dbReference>
<evidence type="ECO:0000313" key="8">
    <source>
        <dbReference type="EMBL" id="CAH1100739.1"/>
    </source>
</evidence>
<feature type="region of interest" description="Disordered" evidence="3">
    <location>
        <begin position="456"/>
        <end position="495"/>
    </location>
</feature>
<dbReference type="InterPro" id="IPR013761">
    <property type="entry name" value="SAM/pointed_sf"/>
</dbReference>
<evidence type="ECO:0000256" key="3">
    <source>
        <dbReference type="SAM" id="MobiDB-lite"/>
    </source>
</evidence>
<proteinExistence type="inferred from homology"/>
<name>A0A9P0CEN1_9CUCU</name>
<dbReference type="InterPro" id="IPR049628">
    <property type="entry name" value="CNK1-3_SAM"/>
</dbReference>
<dbReference type="PANTHER" id="PTHR12844">
    <property type="entry name" value="CONNECTOR ENCHANCER OF KINASE SUPPRESSOR OF RAS"/>
    <property type="match status" value="1"/>
</dbReference>
<dbReference type="PANTHER" id="PTHR12844:SF42">
    <property type="entry name" value="CONNECTOR ENHANCER OF KSR PROTEIN CNK"/>
    <property type="match status" value="1"/>
</dbReference>
<evidence type="ECO:0000313" key="9">
    <source>
        <dbReference type="Proteomes" id="UP001153636"/>
    </source>
</evidence>
<comment type="similarity">
    <text evidence="1">Belongs to the CNKSR family.</text>
</comment>